<sequence>MEAQARRLEELDLLRGFAVFVMVLVTTPGDWAHHFPALQHADWHGWTFADLVFPDFLFGVGMALGLTYGRSLDPVRGAHAFRRKLLRRVAGLVLLGLALNYVYVIAGQLGSPPVGPTDETTWRIPGVLQRIALCYLLAVGVVALTARRMQDSGTQLRPLAVLGAIITILLGYWALLVVVPAGGYGAGDLSKVGNLPAVIDRAVFTPQHMWPLGAEAWRGPVVYDPEGLLSTLPATANVLSGVLAVGLWRDFPRWRLVLLAAIGAALIGAGLLLDGLFPINKKIWTSSFVLLTVGFSFLFLLGMALAVKLRLARLLAPLRILGGNAILAFSLSIIVAAMAGVPLTGGDPSATLQSLGNSAMLAVIPDPWFASFAWGCVVALSIAALLWPLDRRGIHLRL</sequence>
<gene>
    <name evidence="3" type="ORF">A6F65_02324</name>
</gene>
<feature type="transmembrane region" description="Helical" evidence="1">
    <location>
        <begin position="89"/>
        <end position="107"/>
    </location>
</feature>
<dbReference type="Proteomes" id="UP000092698">
    <property type="component" value="Chromosome"/>
</dbReference>
<dbReference type="AlphaFoldDB" id="A0A1C7DB17"/>
<proteinExistence type="predicted"/>
<protein>
    <recommendedName>
        <fullName evidence="2">Heparan-alpha-glucosaminide N-acetyltransferase catalytic domain-containing protein</fullName>
    </recommendedName>
</protein>
<feature type="transmembrane region" description="Helical" evidence="1">
    <location>
        <begin position="318"/>
        <end position="339"/>
    </location>
</feature>
<feature type="transmembrane region" description="Helical" evidence="1">
    <location>
        <begin position="256"/>
        <end position="277"/>
    </location>
</feature>
<dbReference type="InterPro" id="IPR012429">
    <property type="entry name" value="HGSNAT_cat"/>
</dbReference>
<dbReference type="EMBL" id="CP016545">
    <property type="protein sequence ID" value="ANU08607.1"/>
    <property type="molecule type" value="Genomic_DNA"/>
</dbReference>
<dbReference type="PANTHER" id="PTHR31061">
    <property type="entry name" value="LD22376P"/>
    <property type="match status" value="1"/>
</dbReference>
<keyword evidence="1" id="KW-0812">Transmembrane</keyword>
<feature type="domain" description="Heparan-alpha-glucosaminide N-acetyltransferase catalytic" evidence="2">
    <location>
        <begin position="7"/>
        <end position="145"/>
    </location>
</feature>
<feature type="transmembrane region" description="Helical" evidence="1">
    <location>
        <begin position="127"/>
        <end position="146"/>
    </location>
</feature>
<dbReference type="KEGG" id="anh:A6F65_02324"/>
<keyword evidence="1" id="KW-1133">Transmembrane helix</keyword>
<dbReference type="PATRIC" id="fig|645517.4.peg.2307"/>
<feature type="transmembrane region" description="Helical" evidence="1">
    <location>
        <begin position="51"/>
        <end position="68"/>
    </location>
</feature>
<evidence type="ECO:0000256" key="1">
    <source>
        <dbReference type="SAM" id="Phobius"/>
    </source>
</evidence>
<evidence type="ECO:0000259" key="2">
    <source>
        <dbReference type="Pfam" id="PF07786"/>
    </source>
</evidence>
<evidence type="ECO:0000313" key="3">
    <source>
        <dbReference type="EMBL" id="ANU08607.1"/>
    </source>
</evidence>
<name>A0A1C7DB17_9SPHN</name>
<feature type="transmembrane region" description="Helical" evidence="1">
    <location>
        <begin position="283"/>
        <end position="306"/>
    </location>
</feature>
<keyword evidence="1" id="KW-0472">Membrane</keyword>
<feature type="transmembrane region" description="Helical" evidence="1">
    <location>
        <begin position="158"/>
        <end position="179"/>
    </location>
</feature>
<keyword evidence="4" id="KW-1185">Reference proteome</keyword>
<dbReference type="STRING" id="645517.A6F65_02324"/>
<organism evidence="3 4">
    <name type="scientific">Paraurantiacibacter namhicola</name>
    <dbReference type="NCBI Taxonomy" id="645517"/>
    <lineage>
        <taxon>Bacteria</taxon>
        <taxon>Pseudomonadati</taxon>
        <taxon>Pseudomonadota</taxon>
        <taxon>Alphaproteobacteria</taxon>
        <taxon>Sphingomonadales</taxon>
        <taxon>Erythrobacteraceae</taxon>
        <taxon>Paraurantiacibacter</taxon>
    </lineage>
</organism>
<accession>A0A1C7DB17</accession>
<dbReference type="Pfam" id="PF07786">
    <property type="entry name" value="HGSNAT_cat"/>
    <property type="match status" value="1"/>
</dbReference>
<feature type="transmembrane region" description="Helical" evidence="1">
    <location>
        <begin position="368"/>
        <end position="389"/>
    </location>
</feature>
<evidence type="ECO:0000313" key="4">
    <source>
        <dbReference type="Proteomes" id="UP000092698"/>
    </source>
</evidence>
<reference evidence="3 4" key="1">
    <citation type="submission" date="2016-07" db="EMBL/GenBank/DDBJ databases">
        <title>Complete genome sequence of Altererythrobacter namhicola JCM 16345T, containing esterase-encoding genes.</title>
        <authorList>
            <person name="Cheng H."/>
            <person name="Wu Y.-H."/>
            <person name="Jian S.-L."/>
            <person name="Huo Y.-Y."/>
            <person name="Wang C.-S."/>
            <person name="Xu X.-W."/>
        </authorList>
    </citation>
    <scope>NUCLEOTIDE SEQUENCE [LARGE SCALE GENOMIC DNA]</scope>
    <source>
        <strain evidence="3 4">JCM 16345</strain>
    </source>
</reference>
<dbReference type="PANTHER" id="PTHR31061:SF24">
    <property type="entry name" value="LD22376P"/>
    <property type="match status" value="1"/>
</dbReference>
<dbReference type="RefSeq" id="WP_067788908.1">
    <property type="nucleotide sequence ID" value="NZ_CP016545.1"/>
</dbReference>
<feature type="transmembrane region" description="Helical" evidence="1">
    <location>
        <begin position="12"/>
        <end position="31"/>
    </location>
</feature>
<feature type="transmembrane region" description="Helical" evidence="1">
    <location>
        <begin position="227"/>
        <end position="249"/>
    </location>
</feature>